<dbReference type="HOGENOM" id="CLU_195018_0_0_11"/>
<dbReference type="Proteomes" id="UP000215043">
    <property type="component" value="Chromosome"/>
</dbReference>
<name>A0A099D204_9ACTN</name>
<sequence length="81" mass="8597">MSGRNSQLAVSLTRCRWMLEEAAHALAADRMTATECRNLAEAVETLATTLREHGDHAPEGSAPLAETPSAESSTGDGETEQ</sequence>
<dbReference type="KEGG" id="aey:CDG81_05270"/>
<evidence type="ECO:0000313" key="4">
    <source>
        <dbReference type="Proteomes" id="UP000029737"/>
    </source>
</evidence>
<dbReference type="EMBL" id="CP022752">
    <property type="protein sequence ID" value="ASU77817.1"/>
    <property type="molecule type" value="Genomic_DNA"/>
</dbReference>
<reference evidence="2 5" key="2">
    <citation type="submission" date="2017-08" db="EMBL/GenBank/DDBJ databases">
        <title>The complete genome sequence of moderately halophilic actinomycete Actinopolyspora erythraea YIM 90600, the producer of novel erythromycin, novel actinopolysporins A-C and tubercidin.</title>
        <authorList>
            <person name="Yin M."/>
            <person name="Tang S."/>
        </authorList>
    </citation>
    <scope>NUCLEOTIDE SEQUENCE [LARGE SCALE GENOMIC DNA]</scope>
    <source>
        <strain evidence="2 5">YIM 90600</strain>
    </source>
</reference>
<keyword evidence="4" id="KW-1185">Reference proteome</keyword>
<dbReference type="RefSeq" id="WP_043577044.1">
    <property type="nucleotide sequence ID" value="NZ_KN214179.1"/>
</dbReference>
<protein>
    <submittedName>
        <fullName evidence="2">Uncharacterized protein</fullName>
    </submittedName>
</protein>
<evidence type="ECO:0000313" key="5">
    <source>
        <dbReference type="Proteomes" id="UP000215043"/>
    </source>
</evidence>
<dbReference type="AlphaFoldDB" id="A0A099D204"/>
<feature type="compositionally biased region" description="Polar residues" evidence="1">
    <location>
        <begin position="69"/>
        <end position="81"/>
    </location>
</feature>
<reference evidence="3 4" key="1">
    <citation type="journal article" date="2014" name="PLoS ONE">
        <title>Identification and Characterization of a New Erythromycin Biosynthetic Gene Cluster in Actinopolyspora erythraea YIM90600, a Novel Erythronolide-Producing Halophilic Actinomycete Isolated from Salt Field.</title>
        <authorList>
            <person name="Chen D."/>
            <person name="Feng J."/>
            <person name="Huang L."/>
            <person name="Zhang Q."/>
            <person name="Wu J."/>
            <person name="Zhu X."/>
            <person name="Duan Y."/>
            <person name="Xu Z."/>
        </authorList>
    </citation>
    <scope>NUCLEOTIDE SEQUENCE [LARGE SCALE GENOMIC DNA]</scope>
    <source>
        <strain evidence="3 4">YIM90600</strain>
    </source>
</reference>
<evidence type="ECO:0000313" key="3">
    <source>
        <dbReference type="EMBL" id="KGI80034.1"/>
    </source>
</evidence>
<dbReference type="EMBL" id="JPMV01000037">
    <property type="protein sequence ID" value="KGI80034.1"/>
    <property type="molecule type" value="Genomic_DNA"/>
</dbReference>
<dbReference type="Proteomes" id="UP000029737">
    <property type="component" value="Unassembled WGS sequence"/>
</dbReference>
<accession>A0A099D204</accession>
<proteinExistence type="predicted"/>
<organism evidence="2 5">
    <name type="scientific">Actinopolyspora erythraea</name>
    <dbReference type="NCBI Taxonomy" id="414996"/>
    <lineage>
        <taxon>Bacteria</taxon>
        <taxon>Bacillati</taxon>
        <taxon>Actinomycetota</taxon>
        <taxon>Actinomycetes</taxon>
        <taxon>Actinopolysporales</taxon>
        <taxon>Actinopolysporaceae</taxon>
        <taxon>Actinopolyspora</taxon>
    </lineage>
</organism>
<evidence type="ECO:0000313" key="2">
    <source>
        <dbReference type="EMBL" id="ASU77817.1"/>
    </source>
</evidence>
<evidence type="ECO:0000256" key="1">
    <source>
        <dbReference type="SAM" id="MobiDB-lite"/>
    </source>
</evidence>
<gene>
    <name evidence="2" type="ORF">CDG81_05270</name>
    <name evidence="3" type="ORF">IL38_20260</name>
</gene>
<feature type="region of interest" description="Disordered" evidence="1">
    <location>
        <begin position="49"/>
        <end position="81"/>
    </location>
</feature>